<evidence type="ECO:0000256" key="6">
    <source>
        <dbReference type="SAM" id="Phobius"/>
    </source>
</evidence>
<protein>
    <submittedName>
        <fullName evidence="7">Cytochrome c oxidase assembly protein cox11, mitochondrial</fullName>
    </submittedName>
</protein>
<gene>
    <name evidence="7" type="primary">COX11</name>
    <name evidence="7" type="ORF">SK128_003003</name>
</gene>
<dbReference type="GO" id="GO:0005507">
    <property type="term" value="F:copper ion binding"/>
    <property type="evidence" value="ECO:0007669"/>
    <property type="project" value="InterPro"/>
</dbReference>
<evidence type="ECO:0000256" key="2">
    <source>
        <dbReference type="ARBA" id="ARBA00004243"/>
    </source>
</evidence>
<reference evidence="7 8" key="1">
    <citation type="submission" date="2023-11" db="EMBL/GenBank/DDBJ databases">
        <title>Halocaridina rubra genome assembly.</title>
        <authorList>
            <person name="Smith C."/>
        </authorList>
    </citation>
    <scope>NUCLEOTIDE SEQUENCE [LARGE SCALE GENOMIC DNA]</scope>
    <source>
        <strain evidence="7">EP-1</strain>
        <tissue evidence="7">Whole</tissue>
    </source>
</reference>
<evidence type="ECO:0000256" key="4">
    <source>
        <dbReference type="ARBA" id="ARBA00022989"/>
    </source>
</evidence>
<dbReference type="EMBL" id="JAXCGZ010007484">
    <property type="protein sequence ID" value="KAK7079354.1"/>
    <property type="molecule type" value="Genomic_DNA"/>
</dbReference>
<sequence length="124" mass="13891">LQPKSKLKFTHIYVSPFRKQPSRTFRDQRSSGVGLNSGAKGPKSTIYYIAALGVVALGLSYAAVPLYRIFCQAYSYGGTVAEGHDAERVETMEKVPDRIIKVRFNADTASSMTWNFKPQQREIK</sequence>
<keyword evidence="3 6" id="KW-0812">Transmembrane</keyword>
<dbReference type="Gene3D" id="2.60.370.10">
    <property type="entry name" value="Ctag/Cox11"/>
    <property type="match status" value="1"/>
</dbReference>
<dbReference type="AlphaFoldDB" id="A0AAN8XJD0"/>
<dbReference type="PANTHER" id="PTHR21320:SF3">
    <property type="entry name" value="CYTOCHROME C OXIDASE ASSEMBLY PROTEIN COX11, MITOCHONDRIAL-RELATED"/>
    <property type="match status" value="1"/>
</dbReference>
<evidence type="ECO:0000313" key="8">
    <source>
        <dbReference type="Proteomes" id="UP001381693"/>
    </source>
</evidence>
<dbReference type="Pfam" id="PF04442">
    <property type="entry name" value="CtaG_Cox11"/>
    <property type="match status" value="1"/>
</dbReference>
<dbReference type="GO" id="GO:0005743">
    <property type="term" value="C:mitochondrial inner membrane"/>
    <property type="evidence" value="ECO:0007669"/>
    <property type="project" value="UniProtKB-SubCell"/>
</dbReference>
<evidence type="ECO:0000256" key="1">
    <source>
        <dbReference type="ARBA" id="ARBA00004007"/>
    </source>
</evidence>
<dbReference type="PANTHER" id="PTHR21320">
    <property type="entry name" value="CYTOCHROME C OXIDASE ASSEMBLY PROTEIN COX11-RELATED"/>
    <property type="match status" value="1"/>
</dbReference>
<feature type="non-terminal residue" evidence="7">
    <location>
        <position position="1"/>
    </location>
</feature>
<dbReference type="Proteomes" id="UP001381693">
    <property type="component" value="Unassembled WGS sequence"/>
</dbReference>
<feature type="non-terminal residue" evidence="7">
    <location>
        <position position="124"/>
    </location>
</feature>
<comment type="subcellular location">
    <subcellularLocation>
        <location evidence="2">Mitochondrion inner membrane</location>
        <topology evidence="2">Single-pass membrane protein</topology>
        <orientation evidence="2">Intermembrane side</orientation>
    </subcellularLocation>
</comment>
<evidence type="ECO:0000313" key="7">
    <source>
        <dbReference type="EMBL" id="KAK7079354.1"/>
    </source>
</evidence>
<organism evidence="7 8">
    <name type="scientific">Halocaridina rubra</name>
    <name type="common">Hawaiian red shrimp</name>
    <dbReference type="NCBI Taxonomy" id="373956"/>
    <lineage>
        <taxon>Eukaryota</taxon>
        <taxon>Metazoa</taxon>
        <taxon>Ecdysozoa</taxon>
        <taxon>Arthropoda</taxon>
        <taxon>Crustacea</taxon>
        <taxon>Multicrustacea</taxon>
        <taxon>Malacostraca</taxon>
        <taxon>Eumalacostraca</taxon>
        <taxon>Eucarida</taxon>
        <taxon>Decapoda</taxon>
        <taxon>Pleocyemata</taxon>
        <taxon>Caridea</taxon>
        <taxon>Atyoidea</taxon>
        <taxon>Atyidae</taxon>
        <taxon>Halocaridina</taxon>
    </lineage>
</organism>
<evidence type="ECO:0000256" key="5">
    <source>
        <dbReference type="ARBA" id="ARBA00023136"/>
    </source>
</evidence>
<keyword evidence="5 6" id="KW-0472">Membrane</keyword>
<proteinExistence type="predicted"/>
<dbReference type="InterPro" id="IPR007533">
    <property type="entry name" value="Cyt_c_oxidase_assmbl_CtaG"/>
</dbReference>
<name>A0AAN8XJD0_HALRR</name>
<keyword evidence="8" id="KW-1185">Reference proteome</keyword>
<evidence type="ECO:0000256" key="3">
    <source>
        <dbReference type="ARBA" id="ARBA00022692"/>
    </source>
</evidence>
<accession>A0AAN8XJD0</accession>
<dbReference type="SUPFAM" id="SSF110111">
    <property type="entry name" value="Ctag/Cox11"/>
    <property type="match status" value="1"/>
</dbReference>
<comment type="caution">
    <text evidence="7">The sequence shown here is derived from an EMBL/GenBank/DDBJ whole genome shotgun (WGS) entry which is preliminary data.</text>
</comment>
<keyword evidence="4 6" id="KW-1133">Transmembrane helix</keyword>
<dbReference type="InterPro" id="IPR023471">
    <property type="entry name" value="CtaG/Cox11_dom_sf"/>
</dbReference>
<feature type="transmembrane region" description="Helical" evidence="6">
    <location>
        <begin position="46"/>
        <end position="67"/>
    </location>
</feature>
<comment type="function">
    <text evidence="1">Exerts its effect at some terminal stage of cytochrome c oxidase synthesis, probably by being involved in the insertion of the copper B into subunit I.</text>
</comment>